<evidence type="ECO:0000313" key="3">
    <source>
        <dbReference type="Proteomes" id="UP000799324"/>
    </source>
</evidence>
<reference evidence="2" key="1">
    <citation type="journal article" date="2020" name="Stud. Mycol.">
        <title>101 Dothideomycetes genomes: a test case for predicting lifestyles and emergence of pathogens.</title>
        <authorList>
            <person name="Haridas S."/>
            <person name="Albert R."/>
            <person name="Binder M."/>
            <person name="Bloem J."/>
            <person name="Labutti K."/>
            <person name="Salamov A."/>
            <person name="Andreopoulos B."/>
            <person name="Baker S."/>
            <person name="Barry K."/>
            <person name="Bills G."/>
            <person name="Bluhm B."/>
            <person name="Cannon C."/>
            <person name="Castanera R."/>
            <person name="Culley D."/>
            <person name="Daum C."/>
            <person name="Ezra D."/>
            <person name="Gonzalez J."/>
            <person name="Henrissat B."/>
            <person name="Kuo A."/>
            <person name="Liang C."/>
            <person name="Lipzen A."/>
            <person name="Lutzoni F."/>
            <person name="Magnuson J."/>
            <person name="Mondo S."/>
            <person name="Nolan M."/>
            <person name="Ohm R."/>
            <person name="Pangilinan J."/>
            <person name="Park H.-J."/>
            <person name="Ramirez L."/>
            <person name="Alfaro M."/>
            <person name="Sun H."/>
            <person name="Tritt A."/>
            <person name="Yoshinaga Y."/>
            <person name="Zwiers L.-H."/>
            <person name="Turgeon B."/>
            <person name="Goodwin S."/>
            <person name="Spatafora J."/>
            <person name="Crous P."/>
            <person name="Grigoriev I."/>
        </authorList>
    </citation>
    <scope>NUCLEOTIDE SEQUENCE</scope>
    <source>
        <strain evidence="2">CBS 122681</strain>
    </source>
</reference>
<feature type="region of interest" description="Disordered" evidence="1">
    <location>
        <begin position="275"/>
        <end position="299"/>
    </location>
</feature>
<feature type="region of interest" description="Disordered" evidence="1">
    <location>
        <begin position="62"/>
        <end position="177"/>
    </location>
</feature>
<organism evidence="2 3">
    <name type="scientific">Lophiostoma macrostomum CBS 122681</name>
    <dbReference type="NCBI Taxonomy" id="1314788"/>
    <lineage>
        <taxon>Eukaryota</taxon>
        <taxon>Fungi</taxon>
        <taxon>Dikarya</taxon>
        <taxon>Ascomycota</taxon>
        <taxon>Pezizomycotina</taxon>
        <taxon>Dothideomycetes</taxon>
        <taxon>Pleosporomycetidae</taxon>
        <taxon>Pleosporales</taxon>
        <taxon>Lophiostomataceae</taxon>
        <taxon>Lophiostoma</taxon>
    </lineage>
</organism>
<dbReference type="OrthoDB" id="3797732at2759"/>
<proteinExistence type="predicted"/>
<protein>
    <submittedName>
        <fullName evidence="2">Uncharacterized protein</fullName>
    </submittedName>
</protein>
<dbReference type="EMBL" id="MU004502">
    <property type="protein sequence ID" value="KAF2649195.1"/>
    <property type="molecule type" value="Genomic_DNA"/>
</dbReference>
<dbReference type="AlphaFoldDB" id="A0A6A6SMT1"/>
<evidence type="ECO:0000313" key="2">
    <source>
        <dbReference type="EMBL" id="KAF2649195.1"/>
    </source>
</evidence>
<feature type="compositionally biased region" description="Polar residues" evidence="1">
    <location>
        <begin position="129"/>
        <end position="139"/>
    </location>
</feature>
<accession>A0A6A6SMT1</accession>
<gene>
    <name evidence="2" type="ORF">K491DRAFT_684045</name>
</gene>
<sequence length="478" mass="52058">MILATVIIRYESDEVAFTATSEGKQYLKRQTQPHLNLFLTQPDHFLPLPRSPMVHLENMARLSAPPTSSPYSSPEKKKPNRITGIFKKSSSSNTRSSDVGPTTSPTISPESRQSKFKKGFSRVGILPSERSSMDSNNDVASRPGTARSSLAKQEDELKGVSAPHSLDTTLEPAATSVVDASPKTLGVERLSNLDAVVRGSLEDKDVEQTVIYHGPEDGQIVDRNQPKLKIDSVVRRSPPLAETLCSSPNQSRNCASVVSLDVDIDHHDFIVPTNNKEGVLQRDSTDPASKGSAGSEKQSPVAVVASLAGNLGDTLKQAVPLTKETVKSLGDKLSQLGLVQATSSTPVTTRKGSPVISITETEDGHKVVKVGSYYVLPEKITNISIRVLSALYMVAVIVAAVKGPSSLFKLIWRCWILCMLYEFVVDRFGLKNDLPELFLELHLDLLDVLAEGLAGMMVFKDHVFELAREKQAARLHID</sequence>
<feature type="compositionally biased region" description="Polar residues" evidence="1">
    <location>
        <begin position="99"/>
        <end position="111"/>
    </location>
</feature>
<name>A0A6A6SMT1_9PLEO</name>
<dbReference type="Proteomes" id="UP000799324">
    <property type="component" value="Unassembled WGS sequence"/>
</dbReference>
<keyword evidence="3" id="KW-1185">Reference proteome</keyword>
<evidence type="ECO:0000256" key="1">
    <source>
        <dbReference type="SAM" id="MobiDB-lite"/>
    </source>
</evidence>
<feature type="compositionally biased region" description="Low complexity" evidence="1">
    <location>
        <begin position="63"/>
        <end position="73"/>
    </location>
</feature>